<feature type="compositionally biased region" description="Polar residues" evidence="1">
    <location>
        <begin position="188"/>
        <end position="204"/>
    </location>
</feature>
<reference evidence="2" key="1">
    <citation type="journal article" date="2020" name="Nat. Commun.">
        <title>Large-scale genome sequencing of mycorrhizal fungi provides insights into the early evolution of symbiotic traits.</title>
        <authorList>
            <person name="Miyauchi S."/>
            <person name="Kiss E."/>
            <person name="Kuo A."/>
            <person name="Drula E."/>
            <person name="Kohler A."/>
            <person name="Sanchez-Garcia M."/>
            <person name="Morin E."/>
            <person name="Andreopoulos B."/>
            <person name="Barry K.W."/>
            <person name="Bonito G."/>
            <person name="Buee M."/>
            <person name="Carver A."/>
            <person name="Chen C."/>
            <person name="Cichocki N."/>
            <person name="Clum A."/>
            <person name="Culley D."/>
            <person name="Crous P.W."/>
            <person name="Fauchery L."/>
            <person name="Girlanda M."/>
            <person name="Hayes R.D."/>
            <person name="Keri Z."/>
            <person name="LaButti K."/>
            <person name="Lipzen A."/>
            <person name="Lombard V."/>
            <person name="Magnuson J."/>
            <person name="Maillard F."/>
            <person name="Murat C."/>
            <person name="Nolan M."/>
            <person name="Ohm R.A."/>
            <person name="Pangilinan J."/>
            <person name="Pereira M.F."/>
            <person name="Perotto S."/>
            <person name="Peter M."/>
            <person name="Pfister S."/>
            <person name="Riley R."/>
            <person name="Sitrit Y."/>
            <person name="Stielow J.B."/>
            <person name="Szollosi G."/>
            <person name="Zifcakova L."/>
            <person name="Stursova M."/>
            <person name="Spatafora J.W."/>
            <person name="Tedersoo L."/>
            <person name="Vaario L.M."/>
            <person name="Yamada A."/>
            <person name="Yan M."/>
            <person name="Wang P."/>
            <person name="Xu J."/>
            <person name="Bruns T."/>
            <person name="Baldrian P."/>
            <person name="Vilgalys R."/>
            <person name="Dunand C."/>
            <person name="Henrissat B."/>
            <person name="Grigoriev I.V."/>
            <person name="Hibbett D."/>
            <person name="Nagy L.G."/>
            <person name="Martin F.M."/>
        </authorList>
    </citation>
    <scope>NUCLEOTIDE SEQUENCE</scope>
    <source>
        <strain evidence="2">UP504</strain>
    </source>
</reference>
<organism evidence="2 3">
    <name type="scientific">Hydnum rufescens UP504</name>
    <dbReference type="NCBI Taxonomy" id="1448309"/>
    <lineage>
        <taxon>Eukaryota</taxon>
        <taxon>Fungi</taxon>
        <taxon>Dikarya</taxon>
        <taxon>Basidiomycota</taxon>
        <taxon>Agaricomycotina</taxon>
        <taxon>Agaricomycetes</taxon>
        <taxon>Cantharellales</taxon>
        <taxon>Hydnaceae</taxon>
        <taxon>Hydnum</taxon>
    </lineage>
</organism>
<keyword evidence="3" id="KW-1185">Reference proteome</keyword>
<evidence type="ECO:0000313" key="2">
    <source>
        <dbReference type="EMBL" id="KAF9502784.1"/>
    </source>
</evidence>
<feature type="region of interest" description="Disordered" evidence="1">
    <location>
        <begin position="186"/>
        <end position="211"/>
    </location>
</feature>
<gene>
    <name evidence="2" type="ORF">BS47DRAFT_1490602</name>
</gene>
<name>A0A9P6ACW1_9AGAM</name>
<evidence type="ECO:0000256" key="1">
    <source>
        <dbReference type="SAM" id="MobiDB-lite"/>
    </source>
</evidence>
<protein>
    <submittedName>
        <fullName evidence="2">Uncharacterized protein</fullName>
    </submittedName>
</protein>
<comment type="caution">
    <text evidence="2">The sequence shown here is derived from an EMBL/GenBank/DDBJ whole genome shotgun (WGS) entry which is preliminary data.</text>
</comment>
<dbReference type="Proteomes" id="UP000886523">
    <property type="component" value="Unassembled WGS sequence"/>
</dbReference>
<dbReference type="AlphaFoldDB" id="A0A9P6ACW1"/>
<dbReference type="EMBL" id="MU129619">
    <property type="protein sequence ID" value="KAF9502784.1"/>
    <property type="molecule type" value="Genomic_DNA"/>
</dbReference>
<evidence type="ECO:0000313" key="3">
    <source>
        <dbReference type="Proteomes" id="UP000886523"/>
    </source>
</evidence>
<accession>A0A9P6ACW1</accession>
<proteinExistence type="predicted"/>
<sequence>MPDHLNPPRLFQEHLQGTHKLTSSHFCPLGHGQWLPESKLSTYTWADPEHDASAHLLLSAISLQVWTHLHAQGVEVVSPPSPQVFGYHSHHAQRREANLPSTQQATKERMSYTAPLRLVAPSSDDALAERYWNSRKDEVNLEYGSDTTAKHAYITYPRPARLVNSFRRVATNRVILVLKEYHELMRPSSKSQGPEASLHTSTYSAPDAMPRLKDSVRPLEKRGEGKGSQMNVINMAAPRGAARHCQVAPRQNGLFADKYDTKSTFQFFGDCASVLHRS</sequence>